<dbReference type="Proteomes" id="UP001597145">
    <property type="component" value="Unassembled WGS sequence"/>
</dbReference>
<proteinExistence type="predicted"/>
<gene>
    <name evidence="1" type="ORF">ACFSCY_15730</name>
</gene>
<name>A0ABW4FLC2_9PSEU</name>
<dbReference type="EMBL" id="JBHUCP010000009">
    <property type="protein sequence ID" value="MFD1530892.1"/>
    <property type="molecule type" value="Genomic_DNA"/>
</dbReference>
<evidence type="ECO:0000313" key="1">
    <source>
        <dbReference type="EMBL" id="MFD1530892.1"/>
    </source>
</evidence>
<sequence length="45" mass="4959">MLVAAASGWVIDEFGYGVHYVVLDAPARITATVRVNERVRTEEPV</sequence>
<dbReference type="RefSeq" id="WP_343970841.1">
    <property type="nucleotide sequence ID" value="NZ_BAAAJG010000002.1"/>
</dbReference>
<protein>
    <submittedName>
        <fullName evidence="1">Uncharacterized protein</fullName>
    </submittedName>
</protein>
<comment type="caution">
    <text evidence="1">The sequence shown here is derived from an EMBL/GenBank/DDBJ whole genome shotgun (WGS) entry which is preliminary data.</text>
</comment>
<organism evidence="1 2">
    <name type="scientific">Pseudonocardia aurantiaca</name>
    <dbReference type="NCBI Taxonomy" id="75290"/>
    <lineage>
        <taxon>Bacteria</taxon>
        <taxon>Bacillati</taxon>
        <taxon>Actinomycetota</taxon>
        <taxon>Actinomycetes</taxon>
        <taxon>Pseudonocardiales</taxon>
        <taxon>Pseudonocardiaceae</taxon>
        <taxon>Pseudonocardia</taxon>
    </lineage>
</organism>
<keyword evidence="2" id="KW-1185">Reference proteome</keyword>
<accession>A0ABW4FLC2</accession>
<reference evidence="2" key="1">
    <citation type="journal article" date="2019" name="Int. J. Syst. Evol. Microbiol.">
        <title>The Global Catalogue of Microorganisms (GCM) 10K type strain sequencing project: providing services to taxonomists for standard genome sequencing and annotation.</title>
        <authorList>
            <consortium name="The Broad Institute Genomics Platform"/>
            <consortium name="The Broad Institute Genome Sequencing Center for Infectious Disease"/>
            <person name="Wu L."/>
            <person name="Ma J."/>
        </authorList>
    </citation>
    <scope>NUCLEOTIDE SEQUENCE [LARGE SCALE GENOMIC DNA]</scope>
    <source>
        <strain evidence="2">JCM 12165</strain>
    </source>
</reference>
<evidence type="ECO:0000313" key="2">
    <source>
        <dbReference type="Proteomes" id="UP001597145"/>
    </source>
</evidence>